<gene>
    <name evidence="2" type="ORF">EL007_17100</name>
    <name evidence="1" type="ORF">ELZ88_17085</name>
</gene>
<evidence type="ECO:0000313" key="1">
    <source>
        <dbReference type="EMBL" id="AZT38268.1"/>
    </source>
</evidence>
<dbReference type="EMBL" id="CP034698">
    <property type="protein sequence ID" value="AZT42916.1"/>
    <property type="molecule type" value="Genomic_DNA"/>
</dbReference>
<reference evidence="1" key="1">
    <citation type="submission" date="2018-12" db="EMBL/GenBank/DDBJ databases">
        <title>Complete genome sequences of twenty non-typhoidal Salmonella isolates from Rwanda.</title>
        <authorList>
            <person name="Byukusenge M."/>
            <person name="Li L."/>
            <person name="Subhashinie K."/>
            <person name="Nzayirambaho M."/>
            <person name="Kuchipudi S.V."/>
            <person name="Jayarao B.M."/>
        </authorList>
    </citation>
    <scope>NUCLEOTIDE SEQUENCE</scope>
    <source>
        <strain evidence="1">RSE21</strain>
        <strain evidence="2">RSE40</strain>
    </source>
</reference>
<evidence type="ECO:0000313" key="2">
    <source>
        <dbReference type="EMBL" id="AZT42916.1"/>
    </source>
</evidence>
<protein>
    <submittedName>
        <fullName evidence="1">Eac protein</fullName>
    </submittedName>
</protein>
<dbReference type="EMBL" id="CP034709">
    <property type="protein sequence ID" value="AZT38268.1"/>
    <property type="molecule type" value="Genomic_DNA"/>
</dbReference>
<proteinExistence type="predicted"/>
<name>A0A3Q9MQS9_SALET</name>
<organism evidence="1">
    <name type="scientific">Salmonella enterica subsp. enterica serovar Karamoja</name>
    <dbReference type="NCBI Taxonomy" id="2500153"/>
    <lineage>
        <taxon>Bacteria</taxon>
        <taxon>Pseudomonadati</taxon>
        <taxon>Pseudomonadota</taxon>
        <taxon>Gammaproteobacteria</taxon>
        <taxon>Enterobacterales</taxon>
        <taxon>Enterobacteriaceae</taxon>
        <taxon>Salmonella</taxon>
    </lineage>
</organism>
<accession>A0A3Q9MQS9</accession>
<dbReference type="RefSeq" id="WP_023241397.1">
    <property type="nucleotide sequence ID" value="NZ_CP034698.1"/>
</dbReference>
<dbReference type="AlphaFoldDB" id="A0A3Q9MQS9"/>
<sequence length="211" mass="23941">MSDQSKYYDYYMVEGDDVKELISSYDTINEQRNSILPAAAEQVGAIAWTTTRNWGGRGGLLQSFVWEKGYEFPCQITIKREDFWNGKRVVIARGKGNTKEGRAYNKELDAVIHEANVKLKALPEWNDYIANHYGIMRTGIGCQSGRGFGFAMLSTYGGKHPQRDDCLIFAIPNNKEEQHGEVVIPDAFKKITYGQFYDIANAKEDEEETAE</sequence>